<dbReference type="AlphaFoldDB" id="X8JAR4"/>
<dbReference type="Proteomes" id="UP000030108">
    <property type="component" value="Unassembled WGS sequence"/>
</dbReference>
<feature type="region of interest" description="Disordered" evidence="1">
    <location>
        <begin position="1"/>
        <end position="54"/>
    </location>
</feature>
<proteinExistence type="predicted"/>
<evidence type="ECO:0000313" key="3">
    <source>
        <dbReference type="Proteomes" id="UP000030108"/>
    </source>
</evidence>
<protein>
    <submittedName>
        <fullName evidence="2">Uncharacterized protein</fullName>
    </submittedName>
</protein>
<evidence type="ECO:0000313" key="2">
    <source>
        <dbReference type="EMBL" id="EUC60802.1"/>
    </source>
</evidence>
<organism evidence="2 3">
    <name type="scientific">Rhizoctonia solani AG-3 Rhs1AP</name>
    <dbReference type="NCBI Taxonomy" id="1086054"/>
    <lineage>
        <taxon>Eukaryota</taxon>
        <taxon>Fungi</taxon>
        <taxon>Dikarya</taxon>
        <taxon>Basidiomycota</taxon>
        <taxon>Agaricomycotina</taxon>
        <taxon>Agaricomycetes</taxon>
        <taxon>Cantharellales</taxon>
        <taxon>Ceratobasidiaceae</taxon>
        <taxon>Rhizoctonia</taxon>
    </lineage>
</organism>
<feature type="non-terminal residue" evidence="2">
    <location>
        <position position="136"/>
    </location>
</feature>
<gene>
    <name evidence="2" type="ORF">RSOL_366140</name>
</gene>
<comment type="caution">
    <text evidence="2">The sequence shown here is derived from an EMBL/GenBank/DDBJ whole genome shotgun (WGS) entry which is preliminary data.</text>
</comment>
<evidence type="ECO:0000256" key="1">
    <source>
        <dbReference type="SAM" id="MobiDB-lite"/>
    </source>
</evidence>
<dbReference type="OrthoDB" id="3312852at2759"/>
<sequence>MLDRVMRSGRTYDPGLVPTRRTRKSKATEALETEAPEVPQGPEDSQTDGEHTENAKGRLITFGSFTANDRNEIAPVLRGTGKRKGVALAESGRVKVSPSVYQALTNSAPPIRRIPRLITYDALVNMDAPKEREDSP</sequence>
<reference evidence="3" key="1">
    <citation type="journal article" date="2014" name="Genome Announc.">
        <title>Draft genome sequence of the plant-pathogenic soil fungus Rhizoctonia solani anastomosis group 3 strain Rhs1AP.</title>
        <authorList>
            <person name="Cubeta M.A."/>
            <person name="Thomas E."/>
            <person name="Dean R.A."/>
            <person name="Jabaji S."/>
            <person name="Neate S.M."/>
            <person name="Tavantzis S."/>
            <person name="Toda T."/>
            <person name="Vilgalys R."/>
            <person name="Bharathan N."/>
            <person name="Fedorova-Abrams N."/>
            <person name="Pakala S.B."/>
            <person name="Pakala S.M."/>
            <person name="Zafar N."/>
            <person name="Joardar V."/>
            <person name="Losada L."/>
            <person name="Nierman W.C."/>
        </authorList>
    </citation>
    <scope>NUCLEOTIDE SEQUENCE [LARGE SCALE GENOMIC DNA]</scope>
    <source>
        <strain evidence="3">AG-3</strain>
    </source>
</reference>
<name>X8JAR4_9AGAM</name>
<dbReference type="EMBL" id="JATN01000319">
    <property type="protein sequence ID" value="EUC60802.1"/>
    <property type="molecule type" value="Genomic_DNA"/>
</dbReference>
<accession>X8JAR4</accession>